<dbReference type="PANTHER" id="PTHR10072">
    <property type="entry name" value="IRON-SULFUR CLUSTER ASSEMBLY PROTEIN"/>
    <property type="match status" value="1"/>
</dbReference>
<evidence type="ECO:0000256" key="1">
    <source>
        <dbReference type="ARBA" id="ARBA00001962"/>
    </source>
</evidence>
<dbReference type="EMBL" id="AP014836">
    <property type="protein sequence ID" value="BAW80376.1"/>
    <property type="molecule type" value="Genomic_DNA"/>
</dbReference>
<protein>
    <recommendedName>
        <fullName evidence="3">Iron-binding protein IscA</fullName>
    </recommendedName>
    <alternativeName>
        <fullName evidence="4">Iron-sulfur cluster assembly protein</fullName>
    </alternativeName>
</protein>
<dbReference type="AlphaFoldDB" id="A0A1Q2SML4"/>
<accession>A0A1Q2SML4</accession>
<dbReference type="GO" id="GO:0005737">
    <property type="term" value="C:cytoplasm"/>
    <property type="evidence" value="ECO:0007669"/>
    <property type="project" value="TreeGrafter"/>
</dbReference>
<keyword evidence="7" id="KW-1185">Reference proteome</keyword>
<name>A0A1Q2SML4_9GAMM</name>
<evidence type="ECO:0000259" key="5">
    <source>
        <dbReference type="Pfam" id="PF01521"/>
    </source>
</evidence>
<sequence>MAITMTDSAVKQIKKILSQQESIKGLRVGVKKTGCSGYSYTIGFANEIEPDDALFEKDGVKVLIDKQALTLIDGTELDYRREGLNESFKFKNPNINATCGCGESFSV</sequence>
<dbReference type="InterPro" id="IPR035903">
    <property type="entry name" value="HesB-like_dom_sf"/>
</dbReference>
<dbReference type="InterPro" id="IPR016092">
    <property type="entry name" value="ATAP"/>
</dbReference>
<evidence type="ECO:0000313" key="6">
    <source>
        <dbReference type="EMBL" id="BAW80376.1"/>
    </source>
</evidence>
<dbReference type="PANTHER" id="PTHR10072:SF41">
    <property type="entry name" value="IRON-SULFUR CLUSTER ASSEMBLY 1 HOMOLOG, MITOCHONDRIAL"/>
    <property type="match status" value="1"/>
</dbReference>
<dbReference type="InterPro" id="IPR050322">
    <property type="entry name" value="Fe-S_cluster_asmbl/transfer"/>
</dbReference>
<dbReference type="InterPro" id="IPR017870">
    <property type="entry name" value="FeS_cluster_insertion_CS"/>
</dbReference>
<comment type="similarity">
    <text evidence="2">Belongs to the HesB/IscA family.</text>
</comment>
<dbReference type="SUPFAM" id="SSF89360">
    <property type="entry name" value="HesB-like domain"/>
    <property type="match status" value="1"/>
</dbReference>
<evidence type="ECO:0000256" key="2">
    <source>
        <dbReference type="ARBA" id="ARBA00006718"/>
    </source>
</evidence>
<organism evidence="6 7">
    <name type="scientific">Candidatus Nitrosoglobus terrae</name>
    <dbReference type="NCBI Taxonomy" id="1630141"/>
    <lineage>
        <taxon>Bacteria</taxon>
        <taxon>Pseudomonadati</taxon>
        <taxon>Pseudomonadota</taxon>
        <taxon>Gammaproteobacteria</taxon>
        <taxon>Chromatiales</taxon>
        <taxon>Chromatiaceae</taxon>
        <taxon>Candidatus Nitrosoglobus</taxon>
    </lineage>
</organism>
<dbReference type="PROSITE" id="PS01152">
    <property type="entry name" value="HESB"/>
    <property type="match status" value="1"/>
</dbReference>
<reference evidence="6 7" key="1">
    <citation type="journal article" date="2017" name="ISME J.">
        <title>An acid-tolerant ammonia-oxidizing ?-proteobacterium from soil.</title>
        <authorList>
            <person name="Hayatsu M."/>
            <person name="Tago K."/>
            <person name="Uchiyama I."/>
            <person name="Toyoda A."/>
            <person name="Wang Y."/>
            <person name="Shimomura Y."/>
            <person name="Okubo T."/>
            <person name="Kurisu F."/>
            <person name="Hirono Y."/>
            <person name="Nonaka K."/>
            <person name="Akiyama H."/>
            <person name="Itoh T."/>
            <person name="Takami H."/>
        </authorList>
    </citation>
    <scope>NUCLEOTIDE SEQUENCE [LARGE SCALE GENOMIC DNA]</scope>
    <source>
        <strain evidence="6 7">TAO100</strain>
    </source>
</reference>
<dbReference type="GO" id="GO:0016226">
    <property type="term" value="P:iron-sulfur cluster assembly"/>
    <property type="evidence" value="ECO:0007669"/>
    <property type="project" value="InterPro"/>
</dbReference>
<dbReference type="OrthoDB" id="9801228at2"/>
<evidence type="ECO:0000256" key="4">
    <source>
        <dbReference type="ARBA" id="ARBA00032050"/>
    </source>
</evidence>
<gene>
    <name evidence="6" type="ORF">TAO_1006</name>
</gene>
<proteinExistence type="inferred from homology"/>
<dbReference type="Gene3D" id="2.60.300.12">
    <property type="entry name" value="HesB-like domain"/>
    <property type="match status" value="1"/>
</dbReference>
<evidence type="ECO:0000313" key="7">
    <source>
        <dbReference type="Proteomes" id="UP000243679"/>
    </source>
</evidence>
<dbReference type="Pfam" id="PF01521">
    <property type="entry name" value="Fe-S_biosyn"/>
    <property type="match status" value="1"/>
</dbReference>
<dbReference type="FunFam" id="2.60.300.12:FF:000001">
    <property type="entry name" value="Iron-binding protein IscA"/>
    <property type="match status" value="1"/>
</dbReference>
<dbReference type="KEGG" id="ntt:TAO_1006"/>
<dbReference type="GO" id="GO:0051537">
    <property type="term" value="F:2 iron, 2 sulfur cluster binding"/>
    <property type="evidence" value="ECO:0007669"/>
    <property type="project" value="TreeGrafter"/>
</dbReference>
<evidence type="ECO:0000256" key="3">
    <source>
        <dbReference type="ARBA" id="ARBA00014591"/>
    </source>
</evidence>
<dbReference type="RefSeq" id="WP_096526927.1">
    <property type="nucleotide sequence ID" value="NZ_AP014836.1"/>
</dbReference>
<dbReference type="NCBIfam" id="TIGR00049">
    <property type="entry name" value="iron-sulfur cluster assembly accessory protein"/>
    <property type="match status" value="1"/>
</dbReference>
<dbReference type="Proteomes" id="UP000243679">
    <property type="component" value="Chromosome"/>
</dbReference>
<feature type="domain" description="Core" evidence="5">
    <location>
        <begin position="1"/>
        <end position="103"/>
    </location>
</feature>
<comment type="cofactor">
    <cofactor evidence="1">
        <name>Fe cation</name>
        <dbReference type="ChEBI" id="CHEBI:24875"/>
    </cofactor>
</comment>
<dbReference type="InterPro" id="IPR000361">
    <property type="entry name" value="ATAP_core_dom"/>
</dbReference>